<sequence length="50" mass="5577">MERQQALSVWLIARLVTQAITGAAEATKSNTATKLMRRRMNISIIEFAAN</sequence>
<keyword evidence="2" id="KW-1185">Reference proteome</keyword>
<reference evidence="1" key="1">
    <citation type="journal article" date="2014" name="Int. J. Syst. Evol. Microbiol.">
        <title>Complete genome sequence of Corynebacterium casei LMG S-19264T (=DSM 44701T), isolated from a smear-ripened cheese.</title>
        <authorList>
            <consortium name="US DOE Joint Genome Institute (JGI-PGF)"/>
            <person name="Walter F."/>
            <person name="Albersmeier A."/>
            <person name="Kalinowski J."/>
            <person name="Ruckert C."/>
        </authorList>
    </citation>
    <scope>NUCLEOTIDE SEQUENCE</scope>
    <source>
        <strain evidence="1">CGMCC 1.12997</strain>
    </source>
</reference>
<proteinExistence type="predicted"/>
<evidence type="ECO:0000313" key="2">
    <source>
        <dbReference type="Proteomes" id="UP000647241"/>
    </source>
</evidence>
<dbReference type="Proteomes" id="UP000647241">
    <property type="component" value="Unassembled WGS sequence"/>
</dbReference>
<protein>
    <submittedName>
        <fullName evidence="1">Uncharacterized protein</fullName>
    </submittedName>
</protein>
<evidence type="ECO:0000313" key="1">
    <source>
        <dbReference type="EMBL" id="GGG76829.1"/>
    </source>
</evidence>
<reference evidence="1" key="2">
    <citation type="submission" date="2020-09" db="EMBL/GenBank/DDBJ databases">
        <authorList>
            <person name="Sun Q."/>
            <person name="Zhou Y."/>
        </authorList>
    </citation>
    <scope>NUCLEOTIDE SEQUENCE</scope>
    <source>
        <strain evidence="1">CGMCC 1.12997</strain>
    </source>
</reference>
<dbReference type="AlphaFoldDB" id="A0A917M3H3"/>
<dbReference type="EMBL" id="BMGT01000002">
    <property type="protein sequence ID" value="GGG76829.1"/>
    <property type="molecule type" value="Genomic_DNA"/>
</dbReference>
<organism evidence="1 2">
    <name type="scientific">Edaphobacter dinghuensis</name>
    <dbReference type="NCBI Taxonomy" id="1560005"/>
    <lineage>
        <taxon>Bacteria</taxon>
        <taxon>Pseudomonadati</taxon>
        <taxon>Acidobacteriota</taxon>
        <taxon>Terriglobia</taxon>
        <taxon>Terriglobales</taxon>
        <taxon>Acidobacteriaceae</taxon>
        <taxon>Edaphobacter</taxon>
    </lineage>
</organism>
<accession>A0A917M3H3</accession>
<gene>
    <name evidence="1" type="ORF">GCM10011585_19770</name>
</gene>
<comment type="caution">
    <text evidence="1">The sequence shown here is derived from an EMBL/GenBank/DDBJ whole genome shotgun (WGS) entry which is preliminary data.</text>
</comment>
<name>A0A917M3H3_9BACT</name>